<dbReference type="Pfam" id="PF14100">
    <property type="entry name" value="DUF6807"/>
    <property type="match status" value="1"/>
</dbReference>
<sequence>MAEALATTDPRTADGAAPGAAAADFTVAATETDVAVTADGVEILRYVVRPNTAPEEAPKPYLYPLRFLDGGEAAVRRPWDHRWHTGLQFTWSHVADQNFWGGPTFSREAGYEQKDNLGRMVHQGFAEQPADGREAVFDETLEWIDSRGQHWFDEHRIHRVHSLDTERGIWSVDLTTTLTNVSGETLPMGSPTTAGREQAGYTGWFWRGPRSWTGARVRSATGLEGDEAVMGTVADWIALSSEHDGIDGGGTILAFAGSSAAEHEGRTLELPPIRWFVRTGVFAVVSPSPAFYEEIHLPHRGTLTLNHRYVFVARVLDDAELAALGQEFAL</sequence>
<name>A0ABP7DJF4_9MICC</name>
<dbReference type="RefSeq" id="WP_344883320.1">
    <property type="nucleotide sequence ID" value="NZ_BAABCJ010000002.1"/>
</dbReference>
<dbReference type="EMBL" id="BAABCJ010000002">
    <property type="protein sequence ID" value="GAA3705235.1"/>
    <property type="molecule type" value="Genomic_DNA"/>
</dbReference>
<proteinExistence type="predicted"/>
<gene>
    <name evidence="1" type="ORF">GCM10022377_18710</name>
</gene>
<dbReference type="Proteomes" id="UP001501536">
    <property type="component" value="Unassembled WGS sequence"/>
</dbReference>
<dbReference type="InterPro" id="IPR029475">
    <property type="entry name" value="DUF6807"/>
</dbReference>
<evidence type="ECO:0000313" key="2">
    <source>
        <dbReference type="Proteomes" id="UP001501536"/>
    </source>
</evidence>
<organism evidence="1 2">
    <name type="scientific">Zhihengliuella alba</name>
    <dbReference type="NCBI Taxonomy" id="547018"/>
    <lineage>
        <taxon>Bacteria</taxon>
        <taxon>Bacillati</taxon>
        <taxon>Actinomycetota</taxon>
        <taxon>Actinomycetes</taxon>
        <taxon>Micrococcales</taxon>
        <taxon>Micrococcaceae</taxon>
        <taxon>Zhihengliuella</taxon>
    </lineage>
</organism>
<comment type="caution">
    <text evidence="1">The sequence shown here is derived from an EMBL/GenBank/DDBJ whole genome shotgun (WGS) entry which is preliminary data.</text>
</comment>
<accession>A0ABP7DJF4</accession>
<protein>
    <submittedName>
        <fullName evidence="1">PmoA family protein</fullName>
    </submittedName>
</protein>
<evidence type="ECO:0000313" key="1">
    <source>
        <dbReference type="EMBL" id="GAA3705235.1"/>
    </source>
</evidence>
<keyword evidence="2" id="KW-1185">Reference proteome</keyword>
<reference evidence="2" key="1">
    <citation type="journal article" date="2019" name="Int. J. Syst. Evol. Microbiol.">
        <title>The Global Catalogue of Microorganisms (GCM) 10K type strain sequencing project: providing services to taxonomists for standard genome sequencing and annotation.</title>
        <authorList>
            <consortium name="The Broad Institute Genomics Platform"/>
            <consortium name="The Broad Institute Genome Sequencing Center for Infectious Disease"/>
            <person name="Wu L."/>
            <person name="Ma J."/>
        </authorList>
    </citation>
    <scope>NUCLEOTIDE SEQUENCE [LARGE SCALE GENOMIC DNA]</scope>
    <source>
        <strain evidence="2">JCM 16961</strain>
    </source>
</reference>